<organism evidence="6 7">
    <name type="scientific">Hirschia litorea</name>
    <dbReference type="NCBI Taxonomy" id="1199156"/>
    <lineage>
        <taxon>Bacteria</taxon>
        <taxon>Pseudomonadati</taxon>
        <taxon>Pseudomonadota</taxon>
        <taxon>Alphaproteobacteria</taxon>
        <taxon>Hyphomonadales</taxon>
        <taxon>Hyphomonadaceae</taxon>
        <taxon>Hirschia</taxon>
    </lineage>
</organism>
<comment type="similarity">
    <text evidence="1">Belongs to the aspartyl/asparaginyl beta-hydroxylase family.</text>
</comment>
<feature type="domain" description="Aspartyl/asparaginy/proline hydroxylase" evidence="5">
    <location>
        <begin position="202"/>
        <end position="365"/>
    </location>
</feature>
<dbReference type="RefSeq" id="WP_382165772.1">
    <property type="nucleotide sequence ID" value="NZ_JBHTBR010000002.1"/>
</dbReference>
<dbReference type="SMART" id="SM00028">
    <property type="entry name" value="TPR"/>
    <property type="match status" value="2"/>
</dbReference>
<reference evidence="7" key="1">
    <citation type="journal article" date="2019" name="Int. J. Syst. Evol. Microbiol.">
        <title>The Global Catalogue of Microorganisms (GCM) 10K type strain sequencing project: providing services to taxonomists for standard genome sequencing and annotation.</title>
        <authorList>
            <consortium name="The Broad Institute Genomics Platform"/>
            <consortium name="The Broad Institute Genome Sequencing Center for Infectious Disease"/>
            <person name="Wu L."/>
            <person name="Ma J."/>
        </authorList>
    </citation>
    <scope>NUCLEOTIDE SEQUENCE [LARGE SCALE GENOMIC DNA]</scope>
    <source>
        <strain evidence="7">CCUG 51308</strain>
    </source>
</reference>
<name>A0ABW2IHU2_9PROT</name>
<keyword evidence="4" id="KW-0802">TPR repeat</keyword>
<evidence type="ECO:0000256" key="2">
    <source>
        <dbReference type="ARBA" id="ARBA00022964"/>
    </source>
</evidence>
<keyword evidence="7" id="KW-1185">Reference proteome</keyword>
<dbReference type="PROSITE" id="PS50005">
    <property type="entry name" value="TPR"/>
    <property type="match status" value="1"/>
</dbReference>
<protein>
    <submittedName>
        <fullName evidence="6">Aspartyl/asparaginyl beta-hydroxylase domain-containing protein</fullName>
    </submittedName>
</protein>
<dbReference type="SUPFAM" id="SSF48452">
    <property type="entry name" value="TPR-like"/>
    <property type="match status" value="1"/>
</dbReference>
<dbReference type="InterPro" id="IPR007803">
    <property type="entry name" value="Asp/Arg/Pro-Hydrxlase"/>
</dbReference>
<evidence type="ECO:0000256" key="3">
    <source>
        <dbReference type="ARBA" id="ARBA00023002"/>
    </source>
</evidence>
<dbReference type="SUPFAM" id="SSF51197">
    <property type="entry name" value="Clavaminate synthase-like"/>
    <property type="match status" value="1"/>
</dbReference>
<evidence type="ECO:0000256" key="4">
    <source>
        <dbReference type="PROSITE-ProRule" id="PRU00339"/>
    </source>
</evidence>
<accession>A0ABW2IHU2</accession>
<dbReference type="PANTHER" id="PTHR46332:SF5">
    <property type="entry name" value="ASPARTATE BETA-HYDROXYLASE DOMAIN CONTAINING 2"/>
    <property type="match status" value="1"/>
</dbReference>
<dbReference type="InterPro" id="IPR051821">
    <property type="entry name" value="Asp/Asn_beta-hydroxylase"/>
</dbReference>
<gene>
    <name evidence="6" type="ORF">ACFQS8_03550</name>
</gene>
<keyword evidence="3" id="KW-0560">Oxidoreductase</keyword>
<dbReference type="Gene3D" id="2.60.120.330">
    <property type="entry name" value="B-lactam Antibiotic, Isopenicillin N Synthase, Chain"/>
    <property type="match status" value="1"/>
</dbReference>
<dbReference type="EMBL" id="JBHTBR010000002">
    <property type="protein sequence ID" value="MFC7290680.1"/>
    <property type="molecule type" value="Genomic_DNA"/>
</dbReference>
<dbReference type="InterPro" id="IPR011990">
    <property type="entry name" value="TPR-like_helical_dom_sf"/>
</dbReference>
<dbReference type="Proteomes" id="UP001596492">
    <property type="component" value="Unassembled WGS sequence"/>
</dbReference>
<dbReference type="Pfam" id="PF13432">
    <property type="entry name" value="TPR_16"/>
    <property type="match status" value="1"/>
</dbReference>
<dbReference type="PANTHER" id="PTHR46332">
    <property type="entry name" value="ASPARTATE BETA-HYDROXYLASE DOMAIN-CONTAINING PROTEIN 2"/>
    <property type="match status" value="1"/>
</dbReference>
<dbReference type="InterPro" id="IPR027443">
    <property type="entry name" value="IPNS-like_sf"/>
</dbReference>
<proteinExistence type="inferred from homology"/>
<dbReference type="Pfam" id="PF05118">
    <property type="entry name" value="Asp_Arg_Hydrox"/>
    <property type="match status" value="1"/>
</dbReference>
<keyword evidence="2" id="KW-0223">Dioxygenase</keyword>
<evidence type="ECO:0000313" key="7">
    <source>
        <dbReference type="Proteomes" id="UP001596492"/>
    </source>
</evidence>
<evidence type="ECO:0000259" key="5">
    <source>
        <dbReference type="Pfam" id="PF05118"/>
    </source>
</evidence>
<evidence type="ECO:0000313" key="6">
    <source>
        <dbReference type="EMBL" id="MFC7290680.1"/>
    </source>
</evidence>
<comment type="caution">
    <text evidence="6">The sequence shown here is derived from an EMBL/GenBank/DDBJ whole genome shotgun (WGS) entry which is preliminary data.</text>
</comment>
<evidence type="ECO:0000256" key="1">
    <source>
        <dbReference type="ARBA" id="ARBA00007730"/>
    </source>
</evidence>
<feature type="repeat" description="TPR" evidence="4">
    <location>
        <begin position="44"/>
        <end position="77"/>
    </location>
</feature>
<dbReference type="Gene3D" id="1.25.40.10">
    <property type="entry name" value="Tetratricopeptide repeat domain"/>
    <property type="match status" value="1"/>
</dbReference>
<dbReference type="InterPro" id="IPR019734">
    <property type="entry name" value="TPR_rpt"/>
</dbReference>
<sequence length="388" mass="43905">MHQSRPPQSSQEFAQLGLSQLRSGDVQSARRNLEISIQKGFTHPDVWVALGQACFRLNDSDNAIKAYDTALKQAPQHMRALLAKGEALQAAGKLRDAITFYKGALKVAPPPEQVPADIRPSFMKAFELIEKQNKLYENALTSHLPSTDAIQKTSPRFANSIDILLGRSKPYFQQPTRYHFPELPQRAVFKRDEFDWVADIESKTDAIRNELLAILQNQQNLSPYVQAKESDIVLRDNTLVNNPDWSACYLWKNGELQEEMAAQCPVTVEALSKIPMDFLPKQTPSALFSVLKPGTHIPPHHGMINTRLICHLPLIVPDGCGFRVGNHELQWRVGELLIFDDSIEHEAWNKGSETRVVLLFEIWRPELTSAERDLITQTFTAISRHDEV</sequence>